<dbReference type="PANTHER" id="PTHR34075">
    <property type="entry name" value="BLR3430 PROTEIN"/>
    <property type="match status" value="1"/>
</dbReference>
<accession>A0A1A9GI22</accession>
<dbReference type="Pfam" id="PF01796">
    <property type="entry name" value="OB_ChsH2_C"/>
    <property type="match status" value="1"/>
</dbReference>
<dbReference type="SUPFAM" id="SSF50249">
    <property type="entry name" value="Nucleic acid-binding proteins"/>
    <property type="match status" value="1"/>
</dbReference>
<sequence>MSQQPIESKPVPEATPVSQPYWDALREHRIEIQYSPSLGRHVFYPRLLAPGTLADDLEWREISGEGTLYTFTVAERPTAPPWADAVPQLLAVVEWDEGPRVSTELVDVERGDIRIGMRVSPVFHDDAESQMTLLHYRPSTDR</sequence>
<organism evidence="2 3">
    <name type="scientific">Nocardioides dokdonensis FR1436</name>
    <dbReference type="NCBI Taxonomy" id="1300347"/>
    <lineage>
        <taxon>Bacteria</taxon>
        <taxon>Bacillati</taxon>
        <taxon>Actinomycetota</taxon>
        <taxon>Actinomycetes</taxon>
        <taxon>Propionibacteriales</taxon>
        <taxon>Nocardioidaceae</taxon>
        <taxon>Nocardioides</taxon>
    </lineage>
</organism>
<gene>
    <name evidence="2" type="ORF">I601_0653</name>
</gene>
<dbReference type="STRING" id="1300347.I601_0653"/>
<feature type="domain" description="ChsH2 C-terminal OB-fold" evidence="1">
    <location>
        <begin position="59"/>
        <end position="124"/>
    </location>
</feature>
<dbReference type="InterPro" id="IPR012340">
    <property type="entry name" value="NA-bd_OB-fold"/>
</dbReference>
<evidence type="ECO:0000313" key="2">
    <source>
        <dbReference type="EMBL" id="ANH37105.1"/>
    </source>
</evidence>
<evidence type="ECO:0000259" key="1">
    <source>
        <dbReference type="Pfam" id="PF01796"/>
    </source>
</evidence>
<name>A0A1A9GI22_9ACTN</name>
<protein>
    <recommendedName>
        <fullName evidence="1">ChsH2 C-terminal OB-fold domain-containing protein</fullName>
    </recommendedName>
</protein>
<dbReference type="EMBL" id="CP015079">
    <property type="protein sequence ID" value="ANH37105.1"/>
    <property type="molecule type" value="Genomic_DNA"/>
</dbReference>
<dbReference type="InterPro" id="IPR002878">
    <property type="entry name" value="ChsH2_C"/>
</dbReference>
<dbReference type="Proteomes" id="UP000077868">
    <property type="component" value="Chromosome"/>
</dbReference>
<dbReference type="RefSeq" id="WP_068106374.1">
    <property type="nucleotide sequence ID" value="NZ_CP015079.1"/>
</dbReference>
<proteinExistence type="predicted"/>
<dbReference type="InterPro" id="IPR052513">
    <property type="entry name" value="Thioester_dehydratase-like"/>
</dbReference>
<evidence type="ECO:0000313" key="3">
    <source>
        <dbReference type="Proteomes" id="UP000077868"/>
    </source>
</evidence>
<dbReference type="OrthoDB" id="7470921at2"/>
<reference evidence="2 3" key="1">
    <citation type="submission" date="2016-03" db="EMBL/GenBank/DDBJ databases">
        <title>Complete genome sequence of a soil Actinobacterium, Nocardioides dokdonensis FR1436.</title>
        <authorList>
            <person name="Kwon S.-K."/>
            <person name="Kim K."/>
            <person name="Kim J.F."/>
        </authorList>
    </citation>
    <scope>NUCLEOTIDE SEQUENCE [LARGE SCALE GENOMIC DNA]</scope>
    <source>
        <strain evidence="2 3">FR1436</strain>
    </source>
</reference>
<dbReference type="PANTHER" id="PTHR34075:SF5">
    <property type="entry name" value="BLR3430 PROTEIN"/>
    <property type="match status" value="1"/>
</dbReference>
<dbReference type="PATRIC" id="fig|1300347.3.peg.658"/>
<dbReference type="AlphaFoldDB" id="A0A1A9GI22"/>
<dbReference type="KEGG" id="ndk:I601_0653"/>
<keyword evidence="3" id="KW-1185">Reference proteome</keyword>